<protein>
    <submittedName>
        <fullName evidence="11">Uncharacterized protein</fullName>
    </submittedName>
</protein>
<dbReference type="GO" id="GO:0005509">
    <property type="term" value="F:calcium ion binding"/>
    <property type="evidence" value="ECO:0007669"/>
    <property type="project" value="InterPro"/>
</dbReference>
<dbReference type="InterPro" id="IPR001881">
    <property type="entry name" value="EGF-like_Ca-bd_dom"/>
</dbReference>
<dbReference type="InterPro" id="IPR013032">
    <property type="entry name" value="EGF-like_CS"/>
</dbReference>
<feature type="domain" description="EGF-like" evidence="9">
    <location>
        <begin position="879"/>
        <end position="920"/>
    </location>
</feature>
<evidence type="ECO:0000256" key="6">
    <source>
        <dbReference type="PROSITE-ProRule" id="PRU00076"/>
    </source>
</evidence>
<evidence type="ECO:0000256" key="1">
    <source>
        <dbReference type="ARBA" id="ARBA00022536"/>
    </source>
</evidence>
<evidence type="ECO:0000259" key="9">
    <source>
        <dbReference type="PROSITE" id="PS50026"/>
    </source>
</evidence>
<keyword evidence="12" id="KW-1185">Reference proteome</keyword>
<dbReference type="OrthoDB" id="6052987at2759"/>
<feature type="domain" description="Apple" evidence="10">
    <location>
        <begin position="114"/>
        <end position="200"/>
    </location>
</feature>
<evidence type="ECO:0000256" key="3">
    <source>
        <dbReference type="ARBA" id="ARBA00022737"/>
    </source>
</evidence>
<dbReference type="PROSITE" id="PS01187">
    <property type="entry name" value="EGF_CA"/>
    <property type="match status" value="2"/>
</dbReference>
<dbReference type="InterPro" id="IPR000859">
    <property type="entry name" value="CUB_dom"/>
</dbReference>
<feature type="disulfide bond" evidence="6">
    <location>
        <begin position="868"/>
        <end position="877"/>
    </location>
</feature>
<feature type="domain" description="EGF-like" evidence="9">
    <location>
        <begin position="703"/>
        <end position="739"/>
    </location>
</feature>
<feature type="domain" description="EGF-like" evidence="9">
    <location>
        <begin position="477"/>
        <end position="513"/>
    </location>
</feature>
<dbReference type="InterPro" id="IPR051022">
    <property type="entry name" value="Notch_Cell-Fate_Det"/>
</dbReference>
<feature type="disulfide bond" evidence="6">
    <location>
        <begin position="503"/>
        <end position="512"/>
    </location>
</feature>
<dbReference type="PROSITE" id="PS00010">
    <property type="entry name" value="ASX_HYDROXYL"/>
    <property type="match status" value="2"/>
</dbReference>
<feature type="domain" description="EGF-like" evidence="9">
    <location>
        <begin position="628"/>
        <end position="663"/>
    </location>
</feature>
<feature type="disulfide bond" evidence="6">
    <location>
        <begin position="729"/>
        <end position="738"/>
    </location>
</feature>
<dbReference type="PROSITE" id="PS01180">
    <property type="entry name" value="CUB"/>
    <property type="match status" value="1"/>
</dbReference>
<dbReference type="EMBL" id="JAIWYP010000015">
    <property type="protein sequence ID" value="KAH3699616.1"/>
    <property type="molecule type" value="Genomic_DNA"/>
</dbReference>
<dbReference type="GO" id="GO:0035282">
    <property type="term" value="P:segmentation"/>
    <property type="evidence" value="ECO:0007669"/>
    <property type="project" value="UniProtKB-ARBA"/>
</dbReference>
<feature type="chain" id="PRO_5039481829" evidence="7">
    <location>
        <begin position="22"/>
        <end position="976"/>
    </location>
</feature>
<dbReference type="GO" id="GO:0009952">
    <property type="term" value="P:anterior/posterior pattern specification"/>
    <property type="evidence" value="ECO:0007669"/>
    <property type="project" value="UniProtKB-ARBA"/>
</dbReference>
<reference evidence="11" key="1">
    <citation type="journal article" date="2019" name="bioRxiv">
        <title>The Genome of the Zebra Mussel, Dreissena polymorpha: A Resource for Invasive Species Research.</title>
        <authorList>
            <person name="McCartney M.A."/>
            <person name="Auch B."/>
            <person name="Kono T."/>
            <person name="Mallez S."/>
            <person name="Zhang Y."/>
            <person name="Obille A."/>
            <person name="Becker A."/>
            <person name="Abrahante J.E."/>
            <person name="Garbe J."/>
            <person name="Badalamenti J.P."/>
            <person name="Herman A."/>
            <person name="Mangelson H."/>
            <person name="Liachko I."/>
            <person name="Sullivan S."/>
            <person name="Sone E.D."/>
            <person name="Koren S."/>
            <person name="Silverstein K.A.T."/>
            <person name="Beckman K.B."/>
            <person name="Gohl D.M."/>
        </authorList>
    </citation>
    <scope>NUCLEOTIDE SEQUENCE</scope>
    <source>
        <strain evidence="11">Duluth1</strain>
        <tissue evidence="11">Whole animal</tissue>
    </source>
</reference>
<dbReference type="SMART" id="SM00042">
    <property type="entry name" value="CUB"/>
    <property type="match status" value="1"/>
</dbReference>
<keyword evidence="1 6" id="KW-0245">EGF-like domain</keyword>
<feature type="disulfide bond" evidence="6">
    <location>
        <begin position="745"/>
        <end position="755"/>
    </location>
</feature>
<feature type="disulfide bond" evidence="6">
    <location>
        <begin position="653"/>
        <end position="662"/>
    </location>
</feature>
<keyword evidence="5" id="KW-0325">Glycoprotein</keyword>
<keyword evidence="4 6" id="KW-1015">Disulfide bond</keyword>
<gene>
    <name evidence="11" type="ORF">DPMN_074574</name>
</gene>
<feature type="disulfide bond" evidence="6">
    <location>
        <begin position="558"/>
        <end position="568"/>
    </location>
</feature>
<dbReference type="SMART" id="SM00179">
    <property type="entry name" value="EGF_CA"/>
    <property type="match status" value="12"/>
</dbReference>
<evidence type="ECO:0000259" key="10">
    <source>
        <dbReference type="PROSITE" id="PS50948"/>
    </source>
</evidence>
<dbReference type="GO" id="GO:0048646">
    <property type="term" value="P:anatomical structure formation involved in morphogenesis"/>
    <property type="evidence" value="ECO:0007669"/>
    <property type="project" value="UniProtKB-ARBA"/>
</dbReference>
<feature type="disulfide bond" evidence="6">
    <location>
        <begin position="632"/>
        <end position="642"/>
    </location>
</feature>
<feature type="domain" description="EGF-like" evidence="9">
    <location>
        <begin position="320"/>
        <end position="357"/>
    </location>
</feature>
<dbReference type="Pfam" id="PF00008">
    <property type="entry name" value="EGF"/>
    <property type="match status" value="4"/>
</dbReference>
<feature type="disulfide bond" evidence="6">
    <location>
        <begin position="669"/>
        <end position="679"/>
    </location>
</feature>
<feature type="disulfide bond" evidence="6">
    <location>
        <begin position="579"/>
        <end position="588"/>
    </location>
</feature>
<feature type="signal peptide" evidence="7">
    <location>
        <begin position="1"/>
        <end position="21"/>
    </location>
</feature>
<sequence length="976" mass="105931">MLKLLALCVSLVIEIYGPVYGLTPGALSTYVSAPGKVLPGPIPPNSFKASRNVTLTQCAAECSLALHLKEFDCYAFEYLPQNSMCVLTNVTSLVLKGGYLGLLNNPNMNYYEKSKEHFVNLFQPYTGKTLTDQGTYFAVFHNMTLDSCALYCLIETRDTCMSFSYSQTKKACGLSRVFYSADNQQTLTPNPAYTHYQYFTSWPCNASIPWNYTPRAIASPYFPYASVTDVNCYLEIEAPIGKQVELNFSTFFTQKSMCDSGMSGIRIYDGNSPASAELSRLCSTENFVDRRFLSSNGYLYIHFATGSIPMAFKAVFDFFDYDPCESAPCQHGGNCSVTQNGTVACACAAGYTGSRCEVNVDDCASNPCVLGGKCVDLVNDFRCECPRLLGGRLCNEFVGLCYTQPCANGATCSPRGTSDYVCTCLSGYTGPNCSQALPDPCRSSPCLNGATCHSNVLRGTFACQCRPGFQGGLCETNINECASNPCLHNIPCVDMVNDFRCACPEFMVGKRCETFVGECYRKPCQHGTCSPTDRYNYTCTCEASYTGQRCDTRFIDFCNPSPCKHGSCQSFADGPMCKCDFGYSGFFCDHKTDFCADVECAHGECESHDDDFRCKCAPGFEGKYCNETIDHCKTADCHGGFCINTMTSHFCVCKGGRTAPDCGTSVKQCRNLTCVNGTCAELGSGLAKCQCFDHYTGSQCETWIDTCGGHPCAHGVCVRQEKGGHTCECDNNYTGLQCDSLIDPCLGNKCVYGFCSSSNSSYECVCGAGYHGQFCQYKPGEIEPSTTPQTQTTVALTTITTSSQHMTSTEITCRCKYGACDADFLNVCLCWHGFDGPLCENFQGCGVHNPCSHGNCTDETPGSVNCTCDVGFAGELCRVADPCLSNPCHSNGQCNVINLPSGGATYHCTCNEGLTGTRCETSSACAENPCSFGTCIPTDDGHYKCSLDPIIGTNNSSKEHFPFWMGKVAIFSYFSA</sequence>
<dbReference type="CDD" id="cd00041">
    <property type="entry name" value="CUB"/>
    <property type="match status" value="1"/>
</dbReference>
<dbReference type="Proteomes" id="UP000828390">
    <property type="component" value="Unassembled WGS sequence"/>
</dbReference>
<dbReference type="SUPFAM" id="SSF57414">
    <property type="entry name" value="Hairpin loop containing domain-like"/>
    <property type="match status" value="2"/>
</dbReference>
<dbReference type="PROSITE" id="PS50026">
    <property type="entry name" value="EGF_3"/>
    <property type="match status" value="14"/>
</dbReference>
<dbReference type="PROSITE" id="PS50948">
    <property type="entry name" value="PAN"/>
    <property type="match status" value="1"/>
</dbReference>
<dbReference type="PROSITE" id="PS01186">
    <property type="entry name" value="EGF_2"/>
    <property type="match status" value="7"/>
</dbReference>
<feature type="disulfide bond" evidence="6">
    <location>
        <begin position="347"/>
        <end position="356"/>
    </location>
</feature>
<feature type="disulfide bond" evidence="6">
    <location>
        <begin position="766"/>
        <end position="775"/>
    </location>
</feature>
<dbReference type="PANTHER" id="PTHR24049">
    <property type="entry name" value="CRUMBS FAMILY MEMBER"/>
    <property type="match status" value="1"/>
</dbReference>
<feature type="disulfide bond" evidence="6">
    <location>
        <begin position="446"/>
        <end position="463"/>
    </location>
</feature>
<dbReference type="InterPro" id="IPR000152">
    <property type="entry name" value="EGF-type_Asp/Asn_hydroxyl_site"/>
</dbReference>
<dbReference type="PANTHER" id="PTHR24049:SF22">
    <property type="entry name" value="DROSOPHILA CRUMBS HOMOLOG"/>
    <property type="match status" value="1"/>
</dbReference>
<feature type="disulfide bond" evidence="6">
    <location>
        <begin position="707"/>
        <end position="717"/>
    </location>
</feature>
<feature type="domain" description="EGF-like" evidence="9">
    <location>
        <begin position="665"/>
        <end position="701"/>
    </location>
</feature>
<proteinExistence type="predicted"/>
<feature type="domain" description="CUB" evidence="8">
    <location>
        <begin position="204"/>
        <end position="319"/>
    </location>
</feature>
<feature type="disulfide bond" evidence="6">
    <location>
        <begin position="616"/>
        <end position="625"/>
    </location>
</feature>
<name>A0A9D4BLU4_DREPO</name>
<feature type="domain" description="EGF-like" evidence="9">
    <location>
        <begin position="741"/>
        <end position="776"/>
    </location>
</feature>
<feature type="disulfide bond" evidence="6">
    <location>
        <begin position="595"/>
        <end position="605"/>
    </location>
</feature>
<feature type="disulfide bond" evidence="6">
    <location>
        <begin position="910"/>
        <end position="919"/>
    </location>
</feature>
<feature type="disulfide bond" evidence="6">
    <location>
        <begin position="465"/>
        <end position="474"/>
    </location>
</feature>
<organism evidence="11 12">
    <name type="scientific">Dreissena polymorpha</name>
    <name type="common">Zebra mussel</name>
    <name type="synonym">Mytilus polymorpha</name>
    <dbReference type="NCBI Taxonomy" id="45954"/>
    <lineage>
        <taxon>Eukaryota</taxon>
        <taxon>Metazoa</taxon>
        <taxon>Spiralia</taxon>
        <taxon>Lophotrochozoa</taxon>
        <taxon>Mollusca</taxon>
        <taxon>Bivalvia</taxon>
        <taxon>Autobranchia</taxon>
        <taxon>Heteroconchia</taxon>
        <taxon>Euheterodonta</taxon>
        <taxon>Imparidentia</taxon>
        <taxon>Neoheterodontei</taxon>
        <taxon>Myida</taxon>
        <taxon>Dreissenoidea</taxon>
        <taxon>Dreissenidae</taxon>
        <taxon>Dreissena</taxon>
    </lineage>
</organism>
<feature type="domain" description="EGF-like" evidence="9">
    <location>
        <begin position="841"/>
        <end position="878"/>
    </location>
</feature>
<feature type="disulfide bond" evidence="6">
    <location>
        <begin position="541"/>
        <end position="550"/>
    </location>
</feature>
<feature type="disulfide bond" evidence="6">
    <location>
        <begin position="385"/>
        <end position="394"/>
    </location>
</feature>
<feature type="disulfide bond" evidence="6">
    <location>
        <begin position="691"/>
        <end position="700"/>
    </location>
</feature>
<dbReference type="FunFam" id="2.10.25.10:FF:000117">
    <property type="entry name" value="Delta-like protein"/>
    <property type="match status" value="1"/>
</dbReference>
<keyword evidence="3" id="KW-0677">Repeat</keyword>
<dbReference type="FunFam" id="2.10.25.10:FF:000012">
    <property type="entry name" value="Delta-like protein"/>
    <property type="match status" value="1"/>
</dbReference>
<dbReference type="PROSITE" id="PS00022">
    <property type="entry name" value="EGF_1"/>
    <property type="match status" value="13"/>
</dbReference>
<dbReference type="FunFam" id="2.10.25.10:FF:000100">
    <property type="entry name" value="neurogenic locus notch homolog protein 3"/>
    <property type="match status" value="2"/>
</dbReference>
<dbReference type="GO" id="GO:0048863">
    <property type="term" value="P:stem cell differentiation"/>
    <property type="evidence" value="ECO:0007669"/>
    <property type="project" value="UniProtKB-ARBA"/>
</dbReference>
<evidence type="ECO:0000256" key="7">
    <source>
        <dbReference type="SAM" id="SignalP"/>
    </source>
</evidence>
<dbReference type="GO" id="GO:0019904">
    <property type="term" value="F:protein domain specific binding"/>
    <property type="evidence" value="ECO:0007669"/>
    <property type="project" value="UniProtKB-ARBA"/>
</dbReference>
<dbReference type="SUPFAM" id="SSF49854">
    <property type="entry name" value="Spermadhesin, CUB domain"/>
    <property type="match status" value="1"/>
</dbReference>
<evidence type="ECO:0000313" key="11">
    <source>
        <dbReference type="EMBL" id="KAH3699616.1"/>
    </source>
</evidence>
<dbReference type="GO" id="GO:0030097">
    <property type="term" value="P:hemopoiesis"/>
    <property type="evidence" value="ECO:0007669"/>
    <property type="project" value="UniProtKB-ARBA"/>
</dbReference>
<evidence type="ECO:0000313" key="12">
    <source>
        <dbReference type="Proteomes" id="UP000828390"/>
    </source>
</evidence>
<evidence type="ECO:0000256" key="5">
    <source>
        <dbReference type="ARBA" id="ARBA00023180"/>
    </source>
</evidence>
<evidence type="ECO:0000256" key="2">
    <source>
        <dbReference type="ARBA" id="ARBA00022729"/>
    </source>
</evidence>
<feature type="disulfide bond" evidence="6">
    <location>
        <begin position="519"/>
        <end position="529"/>
    </location>
</feature>
<dbReference type="Pfam" id="PF12661">
    <property type="entry name" value="hEGF"/>
    <property type="match status" value="2"/>
</dbReference>
<dbReference type="InterPro" id="IPR035914">
    <property type="entry name" value="Sperma_CUB_dom_sf"/>
</dbReference>
<accession>A0A9D4BLU4</accession>
<dbReference type="SMART" id="SM00473">
    <property type="entry name" value="PAN_AP"/>
    <property type="match status" value="2"/>
</dbReference>
<dbReference type="Gene3D" id="2.60.120.290">
    <property type="entry name" value="Spermadhesin, CUB domain"/>
    <property type="match status" value="1"/>
</dbReference>
<dbReference type="AlphaFoldDB" id="A0A9D4BLU4"/>
<feature type="domain" description="EGF-like" evidence="9">
    <location>
        <begin position="397"/>
        <end position="434"/>
    </location>
</feature>
<dbReference type="SMART" id="SM00181">
    <property type="entry name" value="EGF"/>
    <property type="match status" value="14"/>
</dbReference>
<dbReference type="CDD" id="cd00054">
    <property type="entry name" value="EGF_CA"/>
    <property type="match status" value="3"/>
</dbReference>
<dbReference type="Gene3D" id="2.10.25.10">
    <property type="entry name" value="Laminin"/>
    <property type="match status" value="10"/>
</dbReference>
<reference evidence="11" key="2">
    <citation type="submission" date="2020-11" db="EMBL/GenBank/DDBJ databases">
        <authorList>
            <person name="McCartney M.A."/>
            <person name="Auch B."/>
            <person name="Kono T."/>
            <person name="Mallez S."/>
            <person name="Becker A."/>
            <person name="Gohl D.M."/>
            <person name="Silverstein K.A.T."/>
            <person name="Koren S."/>
            <person name="Bechman K.B."/>
            <person name="Herman A."/>
            <person name="Abrahante J.E."/>
            <person name="Garbe J."/>
        </authorList>
    </citation>
    <scope>NUCLEOTIDE SEQUENCE</scope>
    <source>
        <strain evidence="11">Duluth1</strain>
        <tissue evidence="11">Whole animal</tissue>
    </source>
</reference>
<comment type="caution">
    <text evidence="11">The sequence shown here is derived from an EMBL/GenBank/DDBJ whole genome shotgun (WGS) entry which is preliminary data.</text>
</comment>
<dbReference type="InterPro" id="IPR003609">
    <property type="entry name" value="Pan_app"/>
</dbReference>
<evidence type="ECO:0000259" key="8">
    <source>
        <dbReference type="PROSITE" id="PS01180"/>
    </source>
</evidence>
<dbReference type="InterPro" id="IPR000742">
    <property type="entry name" value="EGF"/>
</dbReference>
<evidence type="ECO:0000256" key="4">
    <source>
        <dbReference type="ARBA" id="ARBA00023157"/>
    </source>
</evidence>
<feature type="disulfide bond" evidence="6">
    <location>
        <begin position="424"/>
        <end position="433"/>
    </location>
</feature>
<feature type="domain" description="EGF-like" evidence="9">
    <location>
        <begin position="437"/>
        <end position="475"/>
    </location>
</feature>
<feature type="domain" description="EGF-like" evidence="9">
    <location>
        <begin position="591"/>
        <end position="626"/>
    </location>
</feature>
<feature type="domain" description="EGF-like" evidence="9">
    <location>
        <begin position="515"/>
        <end position="551"/>
    </location>
</feature>
<dbReference type="FunFam" id="2.10.25.10:FF:000122">
    <property type="entry name" value="Protein crumbs homolog 2"/>
    <property type="match status" value="1"/>
</dbReference>
<dbReference type="SUPFAM" id="SSF57196">
    <property type="entry name" value="EGF/Laminin"/>
    <property type="match status" value="9"/>
</dbReference>
<feature type="domain" description="EGF-like" evidence="9">
    <location>
        <begin position="554"/>
        <end position="589"/>
    </location>
</feature>
<keyword evidence="2 7" id="KW-0732">Signal</keyword>
<feature type="domain" description="EGF-like" evidence="9">
    <location>
        <begin position="359"/>
        <end position="395"/>
    </location>
</feature>
<comment type="caution">
    <text evidence="6">Lacks conserved residue(s) required for the propagation of feature annotation.</text>
</comment>
<dbReference type="InterPro" id="IPR018097">
    <property type="entry name" value="EGF_Ca-bd_CS"/>
</dbReference>
<dbReference type="Gene3D" id="3.50.4.10">
    <property type="entry name" value="Hepatocyte Growth Factor"/>
    <property type="match status" value="2"/>
</dbReference>